<dbReference type="RefSeq" id="WP_111594426.1">
    <property type="nucleotide sequence ID" value="NZ_QLMA01000008.1"/>
</dbReference>
<organism evidence="1 2">
    <name type="scientific">Chitinophaga dinghuensis</name>
    <dbReference type="NCBI Taxonomy" id="1539050"/>
    <lineage>
        <taxon>Bacteria</taxon>
        <taxon>Pseudomonadati</taxon>
        <taxon>Bacteroidota</taxon>
        <taxon>Chitinophagia</taxon>
        <taxon>Chitinophagales</taxon>
        <taxon>Chitinophagaceae</taxon>
        <taxon>Chitinophaga</taxon>
    </lineage>
</organism>
<proteinExistence type="predicted"/>
<comment type="caution">
    <text evidence="1">The sequence shown here is derived from an EMBL/GenBank/DDBJ whole genome shotgun (WGS) entry which is preliminary data.</text>
</comment>
<accession>A0A327VRY3</accession>
<dbReference type="Pfam" id="PF18944">
    <property type="entry name" value="DUF5691"/>
    <property type="match status" value="1"/>
</dbReference>
<protein>
    <submittedName>
        <fullName evidence="1">Uncharacterized protein</fullName>
    </submittedName>
</protein>
<dbReference type="OrthoDB" id="262508at2"/>
<dbReference type="Proteomes" id="UP000249819">
    <property type="component" value="Unassembled WGS sequence"/>
</dbReference>
<evidence type="ECO:0000313" key="2">
    <source>
        <dbReference type="Proteomes" id="UP000249819"/>
    </source>
</evidence>
<dbReference type="AlphaFoldDB" id="A0A327VRY3"/>
<reference evidence="1 2" key="1">
    <citation type="submission" date="2018-06" db="EMBL/GenBank/DDBJ databases">
        <title>Genomic Encyclopedia of Archaeal and Bacterial Type Strains, Phase II (KMG-II): from individual species to whole genera.</title>
        <authorList>
            <person name="Goeker M."/>
        </authorList>
    </citation>
    <scope>NUCLEOTIDE SEQUENCE [LARGE SCALE GENOMIC DNA]</scope>
    <source>
        <strain evidence="1 2">DSM 29821</strain>
    </source>
</reference>
<keyword evidence="2" id="KW-1185">Reference proteome</keyword>
<name>A0A327VRY3_9BACT</name>
<dbReference type="InterPro" id="IPR043746">
    <property type="entry name" value="DUF5691"/>
</dbReference>
<evidence type="ECO:0000313" key="1">
    <source>
        <dbReference type="EMBL" id="RAJ76718.1"/>
    </source>
</evidence>
<dbReference type="EMBL" id="QLMA01000008">
    <property type="protein sequence ID" value="RAJ76718.1"/>
    <property type="molecule type" value="Genomic_DNA"/>
</dbReference>
<sequence length="492" mass="55621">MESWQLLINTALLGTGRQALPELQASDALYDALLHIRQDTENDREEVLLKSGALLMNFRQAGMMPLVLPEATITACLPESKPYCHPDAVGSLTQVLTLGSIALTRLWMEHCANAGCIVPARLLPLLLEEAKGNRKLREPLMACYGNRGQWLSQLNPDWQAMLATETTTIEEDAWTTGTLSQRSEALTKVRVTNPEEGLQMLMDIWKQENAATKAELMDCLRTGLSAADIAWLQEATTEKSLKVKEKAWKLLRRLPLSNIVQTYWQLIKTAIQAVDGQLITSDLALPLPAEVYQSGIDKLPPSAINMTDETYQLQQLVAHVPCSFFTTYLEQDMSTCLQWLTAAGFEESLLTAAIRFEEEAWIIAILENTHTFYPDVFHHAPPKVLEAYALRFVEKEGSGVILRMGAAKEEWGITFTQQVFRFVAMHPYSYNMNFFLELAHLLPIAILESDEKSYFGDILYNQQAWKNLRDKLFELIRCKAIMLQHFHSSTPQ</sequence>
<gene>
    <name evidence="1" type="ORF">CLV59_108239</name>
</gene>